<dbReference type="PANTHER" id="PTHR16079">
    <property type="entry name" value="UBIQUITIN LIGASE PROTEIN CHFR"/>
    <property type="match status" value="1"/>
</dbReference>
<dbReference type="GO" id="GO:0006511">
    <property type="term" value="P:ubiquitin-dependent protein catabolic process"/>
    <property type="evidence" value="ECO:0007669"/>
    <property type="project" value="TreeGrafter"/>
</dbReference>
<dbReference type="GO" id="GO:0016567">
    <property type="term" value="P:protein ubiquitination"/>
    <property type="evidence" value="ECO:0007669"/>
    <property type="project" value="TreeGrafter"/>
</dbReference>
<sequence>MSDSSDDCIDSSTDEQRKRKREEFEFEMKNDGDSDLVNGENSQSIDEEFASASIHCRNRIQGRFTAVWAQINDVSVIPCLHSFDKECLVSWWAEHSTCPTCKSRSTSAKLAFQLKSIITRLNKRRKNEVILPVIHSNDEIFPARLSGHRNGNEDEDLSNVLNDDDDDDVDTNEASQLLWPCFTCSPGNPTGYVCPNPILPPNIAEIQAVGLDPATTVAPERHQRKLALTDPSAIGRCGNYVPNAIPNQIRCGCLNIYLGSNCDGIFCSNVDPDGCPGDAELPFMSPHTFSNHFPFGIKNNIEEVARYQDYVQGRPLTAGNILSALFDVKQEQTREDLNDAEANRLWGQGTWYCSICVTNVLSTTLFDWWKKERKNSLDRGDKF</sequence>
<dbReference type="InterPro" id="IPR013083">
    <property type="entry name" value="Znf_RING/FYVE/PHD"/>
</dbReference>
<dbReference type="AlphaFoldDB" id="A0AAV5AJN7"/>
<dbReference type="Proteomes" id="UP001050691">
    <property type="component" value="Unassembled WGS sequence"/>
</dbReference>
<reference evidence="4" key="1">
    <citation type="submission" date="2021-10" db="EMBL/GenBank/DDBJ databases">
        <title>De novo Genome Assembly of Clathrus columnatus (Basidiomycota, Fungi) Using Illumina and Nanopore Sequence Data.</title>
        <authorList>
            <person name="Ogiso-Tanaka E."/>
            <person name="Itagaki H."/>
            <person name="Hosoya T."/>
            <person name="Hosaka K."/>
        </authorList>
    </citation>
    <scope>NUCLEOTIDE SEQUENCE</scope>
    <source>
        <strain evidence="4">MO-923</strain>
    </source>
</reference>
<feature type="region of interest" description="Disordered" evidence="2">
    <location>
        <begin position="1"/>
        <end position="40"/>
    </location>
</feature>
<evidence type="ECO:0000313" key="4">
    <source>
        <dbReference type="EMBL" id="GJJ13085.1"/>
    </source>
</evidence>
<dbReference type="InterPro" id="IPR052256">
    <property type="entry name" value="E3_ubiquitin-ligase_CHFR"/>
</dbReference>
<proteinExistence type="predicted"/>
<organism evidence="4 5">
    <name type="scientific">Clathrus columnatus</name>
    <dbReference type="NCBI Taxonomy" id="1419009"/>
    <lineage>
        <taxon>Eukaryota</taxon>
        <taxon>Fungi</taxon>
        <taxon>Dikarya</taxon>
        <taxon>Basidiomycota</taxon>
        <taxon>Agaricomycotina</taxon>
        <taxon>Agaricomycetes</taxon>
        <taxon>Phallomycetidae</taxon>
        <taxon>Phallales</taxon>
        <taxon>Clathraceae</taxon>
        <taxon>Clathrus</taxon>
    </lineage>
</organism>
<keyword evidence="1" id="KW-0862">Zinc</keyword>
<evidence type="ECO:0000313" key="5">
    <source>
        <dbReference type="Proteomes" id="UP001050691"/>
    </source>
</evidence>
<evidence type="ECO:0000259" key="3">
    <source>
        <dbReference type="PROSITE" id="PS50089"/>
    </source>
</evidence>
<dbReference type="GO" id="GO:0005634">
    <property type="term" value="C:nucleus"/>
    <property type="evidence" value="ECO:0007669"/>
    <property type="project" value="TreeGrafter"/>
</dbReference>
<dbReference type="PROSITE" id="PS50089">
    <property type="entry name" value="ZF_RING_2"/>
    <property type="match status" value="1"/>
</dbReference>
<evidence type="ECO:0000256" key="1">
    <source>
        <dbReference type="PROSITE-ProRule" id="PRU00175"/>
    </source>
</evidence>
<dbReference type="GO" id="GO:0004842">
    <property type="term" value="F:ubiquitin-protein transferase activity"/>
    <property type="evidence" value="ECO:0007669"/>
    <property type="project" value="TreeGrafter"/>
</dbReference>
<feature type="compositionally biased region" description="Acidic residues" evidence="2">
    <location>
        <begin position="1"/>
        <end position="13"/>
    </location>
</feature>
<feature type="compositionally biased region" description="Basic and acidic residues" evidence="2">
    <location>
        <begin position="14"/>
        <end position="32"/>
    </location>
</feature>
<keyword evidence="1" id="KW-0479">Metal-binding</keyword>
<protein>
    <recommendedName>
        <fullName evidence="3">RING-type domain-containing protein</fullName>
    </recommendedName>
</protein>
<name>A0AAV5AJN7_9AGAM</name>
<gene>
    <name evidence="4" type="ORF">Clacol_007335</name>
</gene>
<dbReference type="SUPFAM" id="SSF57850">
    <property type="entry name" value="RING/U-box"/>
    <property type="match status" value="1"/>
</dbReference>
<dbReference type="EMBL" id="BPWL01000008">
    <property type="protein sequence ID" value="GJJ13085.1"/>
    <property type="molecule type" value="Genomic_DNA"/>
</dbReference>
<dbReference type="InterPro" id="IPR001841">
    <property type="entry name" value="Znf_RING"/>
</dbReference>
<keyword evidence="5" id="KW-1185">Reference proteome</keyword>
<keyword evidence="1" id="KW-0863">Zinc-finger</keyword>
<comment type="caution">
    <text evidence="4">The sequence shown here is derived from an EMBL/GenBank/DDBJ whole genome shotgun (WGS) entry which is preliminary data.</text>
</comment>
<evidence type="ECO:0000256" key="2">
    <source>
        <dbReference type="SAM" id="MobiDB-lite"/>
    </source>
</evidence>
<feature type="domain" description="RING-type" evidence="3">
    <location>
        <begin position="56"/>
        <end position="102"/>
    </location>
</feature>
<dbReference type="Pfam" id="PF13639">
    <property type="entry name" value="zf-RING_2"/>
    <property type="match status" value="1"/>
</dbReference>
<dbReference type="PANTHER" id="PTHR16079:SF4">
    <property type="entry name" value="E3 UBIQUITIN-PROTEIN LIGASE CHFR"/>
    <property type="match status" value="1"/>
</dbReference>
<accession>A0AAV5AJN7</accession>
<dbReference type="Gene3D" id="3.30.40.10">
    <property type="entry name" value="Zinc/RING finger domain, C3HC4 (zinc finger)"/>
    <property type="match status" value="1"/>
</dbReference>
<dbReference type="GO" id="GO:0008270">
    <property type="term" value="F:zinc ion binding"/>
    <property type="evidence" value="ECO:0007669"/>
    <property type="project" value="UniProtKB-KW"/>
</dbReference>